<dbReference type="Gene3D" id="3.40.109.10">
    <property type="entry name" value="NADH Oxidase"/>
    <property type="match status" value="2"/>
</dbReference>
<comment type="caution">
    <text evidence="1">The sequence shown here is derived from an EMBL/GenBank/DDBJ whole genome shotgun (WGS) entry which is preliminary data.</text>
</comment>
<sequence>METATQILHRLTSYEPGREWDDVIDDPRLVLDLEPNDFDRFPLFYKRYVEGLPRVELPRDLPSTEPSAIAVLAGTARVAAGELDLAQLARLLHLSAGIVRTSKRRNGITHLFRAAGSAGGRFPLELYVLVPEGHRGLPAGVHWYDPAGHALVRVAPAPSGGEAAIVVTGVPWRTGWRYRERGYRHIYWDAGTMLAQTVALAHSAGIPARIYTTFPDRAVTELVGADGIHEWPVVVIGLGSGQPALTSSGPAVAGEVDGAPVEFPLETAAQRAGDGMVLGAPWAEGDPVAVRETVEGGPGEPVEAVVLTRGSQRRMDPTRGVPANVLITGLSVALRGIDLPHFVAVHDVEGVAPGVYRWPDLGTPIHAGNQREELFRVSLEQGLSRDAAFVVITAADVASLNDREYRAAQLAAGLVEGRLHLLAYAMGASATGMTFLDSEIPALVGAPLDAMIFTCVGVPDYRSTPGGLPGAPADVRPMQHRD</sequence>
<dbReference type="CDD" id="cd02142">
    <property type="entry name" value="McbC_SagB-like_oxidoreductase"/>
    <property type="match status" value="1"/>
</dbReference>
<reference evidence="1 2" key="1">
    <citation type="submission" date="2024-10" db="EMBL/GenBank/DDBJ databases">
        <title>The Natural Products Discovery Center: Release of the First 8490 Sequenced Strains for Exploring Actinobacteria Biosynthetic Diversity.</title>
        <authorList>
            <person name="Kalkreuter E."/>
            <person name="Kautsar S.A."/>
            <person name="Yang D."/>
            <person name="Bader C.D."/>
            <person name="Teijaro C.N."/>
            <person name="Fluegel L."/>
            <person name="Davis C.M."/>
            <person name="Simpson J.R."/>
            <person name="Lauterbach L."/>
            <person name="Steele A.D."/>
            <person name="Gui C."/>
            <person name="Meng S."/>
            <person name="Li G."/>
            <person name="Viehrig K."/>
            <person name="Ye F."/>
            <person name="Su P."/>
            <person name="Kiefer A.F."/>
            <person name="Nichols A."/>
            <person name="Cepeda A.J."/>
            <person name="Yan W."/>
            <person name="Fan B."/>
            <person name="Jiang Y."/>
            <person name="Adhikari A."/>
            <person name="Zheng C.-J."/>
            <person name="Schuster L."/>
            <person name="Cowan T.M."/>
            <person name="Smanski M.J."/>
            <person name="Chevrette M.G."/>
            <person name="De Carvalho L.P.S."/>
            <person name="Shen B."/>
        </authorList>
    </citation>
    <scope>NUCLEOTIDE SEQUENCE [LARGE SCALE GENOMIC DNA]</scope>
    <source>
        <strain evidence="1 2">NPDC000087</strain>
    </source>
</reference>
<proteinExistence type="predicted"/>
<dbReference type="PANTHER" id="PTHR43745:SF2">
    <property type="entry name" value="NITROREDUCTASE MJ1384-RELATED"/>
    <property type="match status" value="1"/>
</dbReference>
<name>A0ABW6WCY0_9ACTN</name>
<dbReference type="PANTHER" id="PTHR43745">
    <property type="entry name" value="NITROREDUCTASE MJ1384-RELATED"/>
    <property type="match status" value="1"/>
</dbReference>
<dbReference type="RefSeq" id="WP_211216514.1">
    <property type="nucleotide sequence ID" value="NZ_JBIAZU010000002.1"/>
</dbReference>
<protein>
    <submittedName>
        <fullName evidence="1">Uncharacterized protein</fullName>
    </submittedName>
</protein>
<dbReference type="EMBL" id="JBIAZU010000002">
    <property type="protein sequence ID" value="MFF5290190.1"/>
    <property type="molecule type" value="Genomic_DNA"/>
</dbReference>
<dbReference type="SUPFAM" id="SSF55469">
    <property type="entry name" value="FMN-dependent nitroreductase-like"/>
    <property type="match status" value="2"/>
</dbReference>
<keyword evidence="2" id="KW-1185">Reference proteome</keyword>
<gene>
    <name evidence="1" type="ORF">ACFY35_12150</name>
</gene>
<dbReference type="InterPro" id="IPR000415">
    <property type="entry name" value="Nitroreductase-like"/>
</dbReference>
<organism evidence="1 2">
    <name type="scientific">Paractinoplanes globisporus</name>
    <dbReference type="NCBI Taxonomy" id="113565"/>
    <lineage>
        <taxon>Bacteria</taxon>
        <taxon>Bacillati</taxon>
        <taxon>Actinomycetota</taxon>
        <taxon>Actinomycetes</taxon>
        <taxon>Micromonosporales</taxon>
        <taxon>Micromonosporaceae</taxon>
        <taxon>Paractinoplanes</taxon>
    </lineage>
</organism>
<accession>A0ABW6WCY0</accession>
<dbReference type="InterPro" id="IPR052544">
    <property type="entry name" value="Bacteriocin_Proc_Enz"/>
</dbReference>
<evidence type="ECO:0000313" key="1">
    <source>
        <dbReference type="EMBL" id="MFF5290190.1"/>
    </source>
</evidence>
<evidence type="ECO:0000313" key="2">
    <source>
        <dbReference type="Proteomes" id="UP001602245"/>
    </source>
</evidence>
<dbReference type="Proteomes" id="UP001602245">
    <property type="component" value="Unassembled WGS sequence"/>
</dbReference>